<dbReference type="InterPro" id="IPR052161">
    <property type="entry name" value="Mycobact_Acyl-CoA_DH"/>
</dbReference>
<feature type="domain" description="Acyl-CoA oxidase/dehydrogenase middle" evidence="8">
    <location>
        <begin position="125"/>
        <end position="219"/>
    </location>
</feature>
<evidence type="ECO:0000256" key="5">
    <source>
        <dbReference type="ARBA" id="ARBA00023002"/>
    </source>
</evidence>
<dbReference type="SUPFAM" id="SSF56645">
    <property type="entry name" value="Acyl-CoA dehydrogenase NM domain-like"/>
    <property type="match status" value="1"/>
</dbReference>
<evidence type="ECO:0000259" key="9">
    <source>
        <dbReference type="Pfam" id="PF02771"/>
    </source>
</evidence>
<dbReference type="InterPro" id="IPR006091">
    <property type="entry name" value="Acyl-CoA_Oxase/DH_mid-dom"/>
</dbReference>
<dbReference type="InterPro" id="IPR013786">
    <property type="entry name" value="AcylCoA_DH/ox_N"/>
</dbReference>
<keyword evidence="5 6" id="KW-0560">Oxidoreductase</keyword>
<dbReference type="Pfam" id="PF02770">
    <property type="entry name" value="Acyl-CoA_dh_M"/>
    <property type="match status" value="1"/>
</dbReference>
<sequence length="398" mass="44744">MKLTLSAEDQAFREEVREFMRTSFPEDIKARFERSIHLPKDDFVRWQKILYNKGWVAPAWPKEYGGTGWDPIKRYIFDQEMNAAGAPAPIAFAFSMVGPVLYTFANQAQKDHFLPRILSSEDFWCQGFSEPGSGSDLASLKTRAVREGDEYVVNGSKIWTTLGQYADWIFCLVRTDNTAKKQEGISFLLIDMKTPGISVTPIITIDGGHEVNQVFFEDVRVPAENLVGEEGKGWTYAKFLLSHERTGIAGVGRSRHQLKKLKGLAARELDDEGRPLIENARFMERLADIEIELMALDATVMRMITTSKSGRPGPESSLLKIKGTEIQQAITELLLEAVGPYAQPYLPESQHPGWNGEPIWSTEANLAAPYYLNWRKSSIYGGSNEIQKNIIAKAFLGL</sequence>
<dbReference type="RefSeq" id="WP_188579432.1">
    <property type="nucleotide sequence ID" value="NZ_BMDZ01000037.1"/>
</dbReference>
<feature type="domain" description="Acyl-CoA dehydrogenase/oxidase N-terminal" evidence="9">
    <location>
        <begin position="7"/>
        <end position="121"/>
    </location>
</feature>
<dbReference type="InterPro" id="IPR046373">
    <property type="entry name" value="Acyl-CoA_Oxase/DH_mid-dom_sf"/>
</dbReference>
<evidence type="ECO:0000256" key="4">
    <source>
        <dbReference type="ARBA" id="ARBA00022827"/>
    </source>
</evidence>
<dbReference type="Gene3D" id="1.20.140.10">
    <property type="entry name" value="Butyryl-CoA Dehydrogenase, subunit A, domain 3"/>
    <property type="match status" value="1"/>
</dbReference>
<proteinExistence type="inferred from homology"/>
<dbReference type="InterPro" id="IPR009075">
    <property type="entry name" value="AcylCo_DH/oxidase_C"/>
</dbReference>
<dbReference type="Gene3D" id="1.10.540.10">
    <property type="entry name" value="Acyl-CoA dehydrogenase/oxidase, N-terminal domain"/>
    <property type="match status" value="1"/>
</dbReference>
<protein>
    <submittedName>
        <fullName evidence="10">Pimeloyl-CoA dehydrogenase large subunit</fullName>
    </submittedName>
</protein>
<dbReference type="Pfam" id="PF00441">
    <property type="entry name" value="Acyl-CoA_dh_1"/>
    <property type="match status" value="1"/>
</dbReference>
<comment type="similarity">
    <text evidence="2 6">Belongs to the acyl-CoA dehydrogenase family.</text>
</comment>
<dbReference type="Pfam" id="PF02771">
    <property type="entry name" value="Acyl-CoA_dh_N"/>
    <property type="match status" value="1"/>
</dbReference>
<dbReference type="Gene3D" id="2.40.110.10">
    <property type="entry name" value="Butyryl-CoA Dehydrogenase, subunit A, domain 2"/>
    <property type="match status" value="1"/>
</dbReference>
<gene>
    <name evidence="10" type="ORF">GCM10011505_30710</name>
</gene>
<dbReference type="EMBL" id="BMDZ01000037">
    <property type="protein sequence ID" value="GGB47422.1"/>
    <property type="molecule type" value="Genomic_DNA"/>
</dbReference>
<evidence type="ECO:0000259" key="8">
    <source>
        <dbReference type="Pfam" id="PF02770"/>
    </source>
</evidence>
<comment type="cofactor">
    <cofactor evidence="1 6">
        <name>FAD</name>
        <dbReference type="ChEBI" id="CHEBI:57692"/>
    </cofactor>
</comment>
<dbReference type="SUPFAM" id="SSF47203">
    <property type="entry name" value="Acyl-CoA dehydrogenase C-terminal domain-like"/>
    <property type="match status" value="1"/>
</dbReference>
<dbReference type="InterPro" id="IPR037069">
    <property type="entry name" value="AcylCoA_DH/ox_N_sf"/>
</dbReference>
<organism evidence="10 11">
    <name type="scientific">Tistrella bauzanensis</name>
    <dbReference type="NCBI Taxonomy" id="657419"/>
    <lineage>
        <taxon>Bacteria</taxon>
        <taxon>Pseudomonadati</taxon>
        <taxon>Pseudomonadota</taxon>
        <taxon>Alphaproteobacteria</taxon>
        <taxon>Geminicoccales</taxon>
        <taxon>Geminicoccaceae</taxon>
        <taxon>Tistrella</taxon>
    </lineage>
</organism>
<dbReference type="PANTHER" id="PTHR43292">
    <property type="entry name" value="ACYL-COA DEHYDROGENASE"/>
    <property type="match status" value="1"/>
</dbReference>
<keyword evidence="11" id="KW-1185">Reference proteome</keyword>
<evidence type="ECO:0000259" key="7">
    <source>
        <dbReference type="Pfam" id="PF00441"/>
    </source>
</evidence>
<reference evidence="11" key="1">
    <citation type="journal article" date="2019" name="Int. J. Syst. Evol. Microbiol.">
        <title>The Global Catalogue of Microorganisms (GCM) 10K type strain sequencing project: providing services to taxonomists for standard genome sequencing and annotation.</title>
        <authorList>
            <consortium name="The Broad Institute Genomics Platform"/>
            <consortium name="The Broad Institute Genome Sequencing Center for Infectious Disease"/>
            <person name="Wu L."/>
            <person name="Ma J."/>
        </authorList>
    </citation>
    <scope>NUCLEOTIDE SEQUENCE [LARGE SCALE GENOMIC DNA]</scope>
    <source>
        <strain evidence="11">CGMCC 1.10188</strain>
    </source>
</reference>
<feature type="domain" description="Acyl-CoA dehydrogenase/oxidase C-terminal" evidence="7">
    <location>
        <begin position="231"/>
        <end position="395"/>
    </location>
</feature>
<dbReference type="InterPro" id="IPR009100">
    <property type="entry name" value="AcylCoA_DH/oxidase_NM_dom_sf"/>
</dbReference>
<comment type="caution">
    <text evidence="10">The sequence shown here is derived from an EMBL/GenBank/DDBJ whole genome shotgun (WGS) entry which is preliminary data.</text>
</comment>
<dbReference type="PANTHER" id="PTHR43292:SF3">
    <property type="entry name" value="ACYL-COA DEHYDROGENASE FADE29"/>
    <property type="match status" value="1"/>
</dbReference>
<dbReference type="InterPro" id="IPR036250">
    <property type="entry name" value="AcylCo_DH-like_C"/>
</dbReference>
<evidence type="ECO:0000256" key="6">
    <source>
        <dbReference type="RuleBase" id="RU362125"/>
    </source>
</evidence>
<evidence type="ECO:0000256" key="3">
    <source>
        <dbReference type="ARBA" id="ARBA00022630"/>
    </source>
</evidence>
<evidence type="ECO:0000313" key="10">
    <source>
        <dbReference type="EMBL" id="GGB47422.1"/>
    </source>
</evidence>
<evidence type="ECO:0000313" key="11">
    <source>
        <dbReference type="Proteomes" id="UP000603352"/>
    </source>
</evidence>
<keyword evidence="3 6" id="KW-0285">Flavoprotein</keyword>
<name>A0ABQ1IQ37_9PROT</name>
<keyword evidence="4 6" id="KW-0274">FAD</keyword>
<accession>A0ABQ1IQ37</accession>
<evidence type="ECO:0000256" key="2">
    <source>
        <dbReference type="ARBA" id="ARBA00009347"/>
    </source>
</evidence>
<dbReference type="Proteomes" id="UP000603352">
    <property type="component" value="Unassembled WGS sequence"/>
</dbReference>
<evidence type="ECO:0000256" key="1">
    <source>
        <dbReference type="ARBA" id="ARBA00001974"/>
    </source>
</evidence>